<comment type="caution">
    <text evidence="1">The sequence shown here is derived from an EMBL/GenBank/DDBJ whole genome shotgun (WGS) entry which is preliminary data.</text>
</comment>
<protein>
    <submittedName>
        <fullName evidence="1">Uncharacterized protein</fullName>
    </submittedName>
</protein>
<proteinExistence type="predicted"/>
<name>A0A5J4TB68_9EUKA</name>
<dbReference type="AlphaFoldDB" id="A0A5J4TB68"/>
<evidence type="ECO:0000313" key="2">
    <source>
        <dbReference type="Proteomes" id="UP000324800"/>
    </source>
</evidence>
<organism evidence="1 2">
    <name type="scientific">Streblomastix strix</name>
    <dbReference type="NCBI Taxonomy" id="222440"/>
    <lineage>
        <taxon>Eukaryota</taxon>
        <taxon>Metamonada</taxon>
        <taxon>Preaxostyla</taxon>
        <taxon>Oxymonadida</taxon>
        <taxon>Streblomastigidae</taxon>
        <taxon>Streblomastix</taxon>
    </lineage>
</organism>
<dbReference type="EMBL" id="SNRW01034319">
    <property type="protein sequence ID" value="KAA6355624.1"/>
    <property type="molecule type" value="Genomic_DNA"/>
</dbReference>
<sequence>GKISSSAATAAGIDWERRNRLTIFRAVYKENVSTQDLCSDEVNFGQRYSRRTENAVQS</sequence>
<feature type="non-terminal residue" evidence="1">
    <location>
        <position position="1"/>
    </location>
</feature>
<evidence type="ECO:0000313" key="1">
    <source>
        <dbReference type="EMBL" id="KAA6355624.1"/>
    </source>
</evidence>
<accession>A0A5J4TB68</accession>
<reference evidence="1 2" key="1">
    <citation type="submission" date="2019-03" db="EMBL/GenBank/DDBJ databases">
        <title>Single cell metagenomics reveals metabolic interactions within the superorganism composed of flagellate Streblomastix strix and complex community of Bacteroidetes bacteria on its surface.</title>
        <authorList>
            <person name="Treitli S.C."/>
            <person name="Kolisko M."/>
            <person name="Husnik F."/>
            <person name="Keeling P."/>
            <person name="Hampl V."/>
        </authorList>
    </citation>
    <scope>NUCLEOTIDE SEQUENCE [LARGE SCALE GENOMIC DNA]</scope>
    <source>
        <strain evidence="1">ST1C</strain>
    </source>
</reference>
<dbReference type="Proteomes" id="UP000324800">
    <property type="component" value="Unassembled WGS sequence"/>
</dbReference>
<gene>
    <name evidence="1" type="ORF">EZS28_048848</name>
</gene>